<feature type="domain" description="Protein kinase" evidence="11">
    <location>
        <begin position="251"/>
        <end position="533"/>
    </location>
</feature>
<gene>
    <name evidence="12" type="ORF">CTI12_AA143430</name>
</gene>
<evidence type="ECO:0000256" key="2">
    <source>
        <dbReference type="ARBA" id="ARBA00012406"/>
    </source>
</evidence>
<evidence type="ECO:0000313" key="12">
    <source>
        <dbReference type="EMBL" id="PWA85947.1"/>
    </source>
</evidence>
<dbReference type="PROSITE" id="PS00107">
    <property type="entry name" value="PROTEIN_KINASE_ATP"/>
    <property type="match status" value="1"/>
</dbReference>
<protein>
    <recommendedName>
        <fullName evidence="2">mitogen-activated protein kinase kinase kinase</fullName>
        <ecNumber evidence="2">2.7.11.25</ecNumber>
    </recommendedName>
</protein>
<evidence type="ECO:0000256" key="1">
    <source>
        <dbReference type="ARBA" id="ARBA00006529"/>
    </source>
</evidence>
<comment type="caution">
    <text evidence="12">The sequence shown here is derived from an EMBL/GenBank/DDBJ whole genome shotgun (WGS) entry which is preliminary data.</text>
</comment>
<evidence type="ECO:0000256" key="4">
    <source>
        <dbReference type="ARBA" id="ARBA00022741"/>
    </source>
</evidence>
<comment type="catalytic activity">
    <reaction evidence="8">
        <text>L-seryl-[protein] + ATP = O-phospho-L-seryl-[protein] + ADP + H(+)</text>
        <dbReference type="Rhea" id="RHEA:17989"/>
        <dbReference type="Rhea" id="RHEA-COMP:9863"/>
        <dbReference type="Rhea" id="RHEA-COMP:11604"/>
        <dbReference type="ChEBI" id="CHEBI:15378"/>
        <dbReference type="ChEBI" id="CHEBI:29999"/>
        <dbReference type="ChEBI" id="CHEBI:30616"/>
        <dbReference type="ChEBI" id="CHEBI:83421"/>
        <dbReference type="ChEBI" id="CHEBI:456216"/>
        <dbReference type="EC" id="2.7.11.25"/>
    </reaction>
</comment>
<comment type="catalytic activity">
    <reaction evidence="7">
        <text>L-threonyl-[protein] + ATP = O-phospho-L-threonyl-[protein] + ADP + H(+)</text>
        <dbReference type="Rhea" id="RHEA:46608"/>
        <dbReference type="Rhea" id="RHEA-COMP:11060"/>
        <dbReference type="Rhea" id="RHEA-COMP:11605"/>
        <dbReference type="ChEBI" id="CHEBI:15378"/>
        <dbReference type="ChEBI" id="CHEBI:30013"/>
        <dbReference type="ChEBI" id="CHEBI:30616"/>
        <dbReference type="ChEBI" id="CHEBI:61977"/>
        <dbReference type="ChEBI" id="CHEBI:456216"/>
        <dbReference type="EC" id="2.7.11.25"/>
    </reaction>
</comment>
<dbReference type="InterPro" id="IPR050538">
    <property type="entry name" value="MAP_kinase_kinase_kinase"/>
</dbReference>
<dbReference type="PANTHER" id="PTHR48016:SF14">
    <property type="entry name" value="MITOGEN-ACTIVATED PROTEIN KINASE KINASE KINASE STE-STE11 FAMILY"/>
    <property type="match status" value="1"/>
</dbReference>
<evidence type="ECO:0000256" key="8">
    <source>
        <dbReference type="ARBA" id="ARBA00048329"/>
    </source>
</evidence>
<dbReference type="SUPFAM" id="SSF56112">
    <property type="entry name" value="Protein kinase-like (PK-like)"/>
    <property type="match status" value="1"/>
</dbReference>
<evidence type="ECO:0000256" key="3">
    <source>
        <dbReference type="ARBA" id="ARBA00022679"/>
    </source>
</evidence>
<keyword evidence="13" id="KW-1185">Reference proteome</keyword>
<comment type="similarity">
    <text evidence="1">Belongs to the protein kinase superfamily. STE Ser/Thr protein kinase family. MAP kinase kinase kinase subfamily.</text>
</comment>
<organism evidence="12 13">
    <name type="scientific">Artemisia annua</name>
    <name type="common">Sweet wormwood</name>
    <dbReference type="NCBI Taxonomy" id="35608"/>
    <lineage>
        <taxon>Eukaryota</taxon>
        <taxon>Viridiplantae</taxon>
        <taxon>Streptophyta</taxon>
        <taxon>Embryophyta</taxon>
        <taxon>Tracheophyta</taxon>
        <taxon>Spermatophyta</taxon>
        <taxon>Magnoliopsida</taxon>
        <taxon>eudicotyledons</taxon>
        <taxon>Gunneridae</taxon>
        <taxon>Pentapetalae</taxon>
        <taxon>asterids</taxon>
        <taxon>campanulids</taxon>
        <taxon>Asterales</taxon>
        <taxon>Asteraceae</taxon>
        <taxon>Asteroideae</taxon>
        <taxon>Anthemideae</taxon>
        <taxon>Artemisiinae</taxon>
        <taxon>Artemisia</taxon>
    </lineage>
</organism>
<name>A0A2U1PJT3_ARTAN</name>
<evidence type="ECO:0000313" key="13">
    <source>
        <dbReference type="Proteomes" id="UP000245207"/>
    </source>
</evidence>
<dbReference type="EMBL" id="PKPP01001068">
    <property type="protein sequence ID" value="PWA85947.1"/>
    <property type="molecule type" value="Genomic_DNA"/>
</dbReference>
<dbReference type="OrthoDB" id="266718at2759"/>
<keyword evidence="4 9" id="KW-0547">Nucleotide-binding</keyword>
<keyword evidence="5 12" id="KW-0418">Kinase</keyword>
<dbReference type="InterPro" id="IPR011009">
    <property type="entry name" value="Kinase-like_dom_sf"/>
</dbReference>
<evidence type="ECO:0000259" key="11">
    <source>
        <dbReference type="PROSITE" id="PS50011"/>
    </source>
</evidence>
<evidence type="ECO:0000256" key="6">
    <source>
        <dbReference type="ARBA" id="ARBA00022840"/>
    </source>
</evidence>
<dbReference type="Gene3D" id="1.10.510.10">
    <property type="entry name" value="Transferase(Phosphotransferase) domain 1"/>
    <property type="match status" value="2"/>
</dbReference>
<evidence type="ECO:0000256" key="5">
    <source>
        <dbReference type="ARBA" id="ARBA00022777"/>
    </source>
</evidence>
<dbReference type="AlphaFoldDB" id="A0A2U1PJT3"/>
<dbReference type="GO" id="GO:0005737">
    <property type="term" value="C:cytoplasm"/>
    <property type="evidence" value="ECO:0007669"/>
    <property type="project" value="TreeGrafter"/>
</dbReference>
<evidence type="ECO:0000256" key="9">
    <source>
        <dbReference type="PROSITE-ProRule" id="PRU10141"/>
    </source>
</evidence>
<dbReference type="Pfam" id="PF00069">
    <property type="entry name" value="Pkinase"/>
    <property type="match status" value="2"/>
</dbReference>
<proteinExistence type="inferred from homology"/>
<dbReference type="InterPro" id="IPR017441">
    <property type="entry name" value="Protein_kinase_ATP_BS"/>
</dbReference>
<dbReference type="GO" id="GO:0005524">
    <property type="term" value="F:ATP binding"/>
    <property type="evidence" value="ECO:0007669"/>
    <property type="project" value="UniProtKB-UniRule"/>
</dbReference>
<keyword evidence="6 9" id="KW-0067">ATP-binding</keyword>
<dbReference type="Proteomes" id="UP000245207">
    <property type="component" value="Unassembled WGS sequence"/>
</dbReference>
<evidence type="ECO:0000256" key="10">
    <source>
        <dbReference type="SAM" id="MobiDB-lite"/>
    </source>
</evidence>
<evidence type="ECO:0000256" key="7">
    <source>
        <dbReference type="ARBA" id="ARBA00047559"/>
    </source>
</evidence>
<sequence length="614" mass="67479">MYTRQKKPTRKLDRPHRTQSLDSYRIDSGVDGEVDFICRSLGFNGPDDFAISADDWAAHKGTCCFKSADVSKASVTGDGDVSRAGARCHVDDVSTTGRMSGADVSRAGVVGTDDVSRMGIRGNVEVSRGGVSVRTGAGVLGGGDGEGKGGIKGLRPPLLARPPVMSLKLADDPGSTWDLIRGFAPEISEAEVVVKDEEVNGSMVVRNVVGESSLDVSDDDEEEDKPCSTGAIEIEYLVSPHGSVRCSIKNWQKGDFLGSGSFGTVYEGFNEYGFFFAVKEVSLLDQGTQGKQSISQLEQEIFLLSQFQHDNIVRYLGTDKDDGKLYIFLELVPKGSLASLYQKYHLRDSQVSTYTRQILSGLCYLHDRNVVHRYKFMILATKLNDIKSLQGDSLLDGTRSSEQARLVGWVEVNASKCVWMMLDILYRKMNMVRIRLSPATLILPFVVNNRKNKGYGPSADIWSLGCTVLEMLTGRVPYSHLEGMQALFRIGRGEPPSIPKTLSAEARDFILKCLQVNPSDRPVAAQLLEHPFVKTPISVNSSPINGEEDLKKKYTIKSFTQVAALEKWYSYAAMGSAVKFTPKVLGNYNAKNTARDVLQFMCLVYTNISNGYPL</sequence>
<keyword evidence="3" id="KW-0808">Transferase</keyword>
<dbReference type="InterPro" id="IPR000719">
    <property type="entry name" value="Prot_kinase_dom"/>
</dbReference>
<dbReference type="STRING" id="35608.A0A2U1PJT3"/>
<dbReference type="PROSITE" id="PS50011">
    <property type="entry name" value="PROTEIN_KINASE_DOM"/>
    <property type="match status" value="1"/>
</dbReference>
<dbReference type="EC" id="2.7.11.25" evidence="2"/>
<dbReference type="GO" id="GO:0004709">
    <property type="term" value="F:MAP kinase kinase kinase activity"/>
    <property type="evidence" value="ECO:0007669"/>
    <property type="project" value="UniProtKB-EC"/>
</dbReference>
<dbReference type="PANTHER" id="PTHR48016">
    <property type="entry name" value="MAP KINASE KINASE KINASE SSK2-RELATED-RELATED"/>
    <property type="match status" value="1"/>
</dbReference>
<accession>A0A2U1PJT3</accession>
<feature type="region of interest" description="Disordered" evidence="10">
    <location>
        <begin position="1"/>
        <end position="20"/>
    </location>
</feature>
<feature type="binding site" evidence="9">
    <location>
        <position position="279"/>
    </location>
    <ligand>
        <name>ATP</name>
        <dbReference type="ChEBI" id="CHEBI:30616"/>
    </ligand>
</feature>
<reference evidence="12 13" key="1">
    <citation type="journal article" date="2018" name="Mol. Plant">
        <title>The genome of Artemisia annua provides insight into the evolution of Asteraceae family and artemisinin biosynthesis.</title>
        <authorList>
            <person name="Shen Q."/>
            <person name="Zhang L."/>
            <person name="Liao Z."/>
            <person name="Wang S."/>
            <person name="Yan T."/>
            <person name="Shi P."/>
            <person name="Liu M."/>
            <person name="Fu X."/>
            <person name="Pan Q."/>
            <person name="Wang Y."/>
            <person name="Lv Z."/>
            <person name="Lu X."/>
            <person name="Zhang F."/>
            <person name="Jiang W."/>
            <person name="Ma Y."/>
            <person name="Chen M."/>
            <person name="Hao X."/>
            <person name="Li L."/>
            <person name="Tang Y."/>
            <person name="Lv G."/>
            <person name="Zhou Y."/>
            <person name="Sun X."/>
            <person name="Brodelius P.E."/>
            <person name="Rose J.K.C."/>
            <person name="Tang K."/>
        </authorList>
    </citation>
    <scope>NUCLEOTIDE SEQUENCE [LARGE SCALE GENOMIC DNA]</scope>
    <source>
        <strain evidence="13">cv. Huhao1</strain>
        <tissue evidence="12">Leaf</tissue>
    </source>
</reference>